<sequence length="56" mass="6299">MTNGLAKNEEIDDICGMSTKQNLEITEELLARLSPEAQMIIRLLLKRIAELETQLG</sequence>
<gene>
    <name evidence="1" type="ORF">MNBD_PLANCTO02-1218</name>
</gene>
<dbReference type="EMBL" id="UOGL01000404">
    <property type="protein sequence ID" value="VAX40146.1"/>
    <property type="molecule type" value="Genomic_DNA"/>
</dbReference>
<evidence type="ECO:0000313" key="1">
    <source>
        <dbReference type="EMBL" id="VAX40146.1"/>
    </source>
</evidence>
<organism evidence="1">
    <name type="scientific">hydrothermal vent metagenome</name>
    <dbReference type="NCBI Taxonomy" id="652676"/>
    <lineage>
        <taxon>unclassified sequences</taxon>
        <taxon>metagenomes</taxon>
        <taxon>ecological metagenomes</taxon>
    </lineage>
</organism>
<protein>
    <submittedName>
        <fullName evidence="1">Uncharacterized protein</fullName>
    </submittedName>
</protein>
<accession>A0A3B1DBC7</accession>
<name>A0A3B1DBC7_9ZZZZ</name>
<dbReference type="AlphaFoldDB" id="A0A3B1DBC7"/>
<reference evidence="1" key="1">
    <citation type="submission" date="2018-06" db="EMBL/GenBank/DDBJ databases">
        <authorList>
            <person name="Zhirakovskaya E."/>
        </authorList>
    </citation>
    <scope>NUCLEOTIDE SEQUENCE</scope>
</reference>
<proteinExistence type="predicted"/>
<feature type="non-terminal residue" evidence="1">
    <location>
        <position position="56"/>
    </location>
</feature>